<dbReference type="Proteomes" id="UP000288388">
    <property type="component" value="Unassembled WGS sequence"/>
</dbReference>
<organism evidence="3 4">
    <name type="scientific">Enterococcus avium</name>
    <name type="common">Streptococcus avium</name>
    <dbReference type="NCBI Taxonomy" id="33945"/>
    <lineage>
        <taxon>Bacteria</taxon>
        <taxon>Bacillati</taxon>
        <taxon>Bacillota</taxon>
        <taxon>Bacilli</taxon>
        <taxon>Lactobacillales</taxon>
        <taxon>Enterococcaceae</taxon>
        <taxon>Enterococcus</taxon>
    </lineage>
</organism>
<protein>
    <submittedName>
        <fullName evidence="3">GNAT family N-acetyltransferase</fullName>
    </submittedName>
</protein>
<dbReference type="SUPFAM" id="SSF55729">
    <property type="entry name" value="Acyl-CoA N-acyltransferases (Nat)"/>
    <property type="match status" value="1"/>
</dbReference>
<dbReference type="Pfam" id="PF00583">
    <property type="entry name" value="Acetyltransf_1"/>
    <property type="match status" value="1"/>
</dbReference>
<reference evidence="3 4" key="1">
    <citation type="submission" date="2018-12" db="EMBL/GenBank/DDBJ databases">
        <title>A novel vanA-carrying plasmid in a clinical isolate of Enterococcus avium.</title>
        <authorList>
            <person name="Bernasconi O.J."/>
            <person name="Luzzaro F."/>
            <person name="Endimiani A."/>
        </authorList>
    </citation>
    <scope>NUCLEOTIDE SEQUENCE [LARGE SCALE GENOMIC DNA]</scope>
    <source>
        <strain evidence="3 4">LC0559/18</strain>
    </source>
</reference>
<dbReference type="GO" id="GO:0008080">
    <property type="term" value="F:N-acetyltransferase activity"/>
    <property type="evidence" value="ECO:0007669"/>
    <property type="project" value="InterPro"/>
</dbReference>
<proteinExistence type="predicted"/>
<dbReference type="Gene3D" id="3.40.630.30">
    <property type="match status" value="1"/>
</dbReference>
<evidence type="ECO:0000313" key="3">
    <source>
        <dbReference type="EMBL" id="RVU94918.1"/>
    </source>
</evidence>
<evidence type="ECO:0000313" key="4">
    <source>
        <dbReference type="Proteomes" id="UP000288388"/>
    </source>
</evidence>
<evidence type="ECO:0000259" key="2">
    <source>
        <dbReference type="PROSITE" id="PS51186"/>
    </source>
</evidence>
<dbReference type="CDD" id="cd04301">
    <property type="entry name" value="NAT_SF"/>
    <property type="match status" value="1"/>
</dbReference>
<comment type="caution">
    <text evidence="3">The sequence shown here is derived from an EMBL/GenBank/DDBJ whole genome shotgun (WGS) entry which is preliminary data.</text>
</comment>
<dbReference type="AlphaFoldDB" id="A0A437UMS5"/>
<dbReference type="RefSeq" id="WP_127978838.1">
    <property type="nucleotide sequence ID" value="NZ_JBBJUN010000001.1"/>
</dbReference>
<dbReference type="EMBL" id="RYZS01000001">
    <property type="protein sequence ID" value="RVU94918.1"/>
    <property type="molecule type" value="Genomic_DNA"/>
</dbReference>
<name>A0A437UMS5_ENTAV</name>
<dbReference type="PANTHER" id="PTHR13947">
    <property type="entry name" value="GNAT FAMILY N-ACETYLTRANSFERASE"/>
    <property type="match status" value="1"/>
</dbReference>
<dbReference type="PROSITE" id="PS51186">
    <property type="entry name" value="GNAT"/>
    <property type="match status" value="1"/>
</dbReference>
<dbReference type="InterPro" id="IPR050769">
    <property type="entry name" value="NAT_camello-type"/>
</dbReference>
<evidence type="ECO:0000256" key="1">
    <source>
        <dbReference type="ARBA" id="ARBA00022679"/>
    </source>
</evidence>
<feature type="domain" description="N-acetyltransferase" evidence="2">
    <location>
        <begin position="1"/>
        <end position="139"/>
    </location>
</feature>
<sequence length="139" mass="16196">MEIEILKPTDLKSYKELIDECFGTSNDLEKYQKYNENQAYKIFVVKEGTTIIGSATQYALDLFTFDFQPCLMLFNVAVRMDYREKQIAKYLLSHIIENARKEGYRSILLTCLDTAYPAHKLYESVGFTKENSLKYAMVL</sequence>
<dbReference type="InterPro" id="IPR016181">
    <property type="entry name" value="Acyl_CoA_acyltransferase"/>
</dbReference>
<accession>A0A437UMS5</accession>
<dbReference type="PANTHER" id="PTHR13947:SF37">
    <property type="entry name" value="LD18367P"/>
    <property type="match status" value="1"/>
</dbReference>
<keyword evidence="1 3" id="KW-0808">Transferase</keyword>
<dbReference type="InterPro" id="IPR000182">
    <property type="entry name" value="GNAT_dom"/>
</dbReference>
<gene>
    <name evidence="3" type="ORF">EK398_08665</name>
</gene>